<keyword evidence="2" id="KW-1185">Reference proteome</keyword>
<reference evidence="1" key="1">
    <citation type="journal article" date="2021" name="Nat. Commun.">
        <title>Genetic determinants of endophytism in the Arabidopsis root mycobiome.</title>
        <authorList>
            <person name="Mesny F."/>
            <person name="Miyauchi S."/>
            <person name="Thiergart T."/>
            <person name="Pickel B."/>
            <person name="Atanasova L."/>
            <person name="Karlsson M."/>
            <person name="Huettel B."/>
            <person name="Barry K.W."/>
            <person name="Haridas S."/>
            <person name="Chen C."/>
            <person name="Bauer D."/>
            <person name="Andreopoulos W."/>
            <person name="Pangilinan J."/>
            <person name="LaButti K."/>
            <person name="Riley R."/>
            <person name="Lipzen A."/>
            <person name="Clum A."/>
            <person name="Drula E."/>
            <person name="Henrissat B."/>
            <person name="Kohler A."/>
            <person name="Grigoriev I.V."/>
            <person name="Martin F.M."/>
            <person name="Hacquard S."/>
        </authorList>
    </citation>
    <scope>NUCLEOTIDE SEQUENCE</scope>
    <source>
        <strain evidence="1">MPI-SDFR-AT-0117</strain>
    </source>
</reference>
<dbReference type="AlphaFoldDB" id="A0A9P9A857"/>
<accession>A0A9P9A857</accession>
<gene>
    <name evidence="1" type="ORF">F5X68DRAFT_236147</name>
</gene>
<dbReference type="OrthoDB" id="5424209at2759"/>
<dbReference type="EMBL" id="JAGSXJ010000029">
    <property type="protein sequence ID" value="KAH6670975.1"/>
    <property type="molecule type" value="Genomic_DNA"/>
</dbReference>
<organism evidence="1 2">
    <name type="scientific">Plectosphaerella plurivora</name>
    <dbReference type="NCBI Taxonomy" id="936078"/>
    <lineage>
        <taxon>Eukaryota</taxon>
        <taxon>Fungi</taxon>
        <taxon>Dikarya</taxon>
        <taxon>Ascomycota</taxon>
        <taxon>Pezizomycotina</taxon>
        <taxon>Sordariomycetes</taxon>
        <taxon>Hypocreomycetidae</taxon>
        <taxon>Glomerellales</taxon>
        <taxon>Plectosphaerellaceae</taxon>
        <taxon>Plectosphaerella</taxon>
    </lineage>
</organism>
<evidence type="ECO:0000313" key="1">
    <source>
        <dbReference type="EMBL" id="KAH6670975.1"/>
    </source>
</evidence>
<comment type="caution">
    <text evidence="1">The sequence shown here is derived from an EMBL/GenBank/DDBJ whole genome shotgun (WGS) entry which is preliminary data.</text>
</comment>
<evidence type="ECO:0000313" key="2">
    <source>
        <dbReference type="Proteomes" id="UP000770015"/>
    </source>
</evidence>
<name>A0A9P9A857_9PEZI</name>
<sequence length="446" mass="49665">MLISVAPDSMQWHMGIGFAAQCKRILDSFGLSDVEVEIKDSNFIRMVETAVPSQESTSNPVQAQQKAPANSHTFFEAPVNMARKSWFEEKVQVSKYPGVQIASEAHRISGTRGLHLQVMCPDGNSRVMALTCRHVVFQESELSGGPLYQYTPQMPQKWMIQLSDERIRKIQDTIKHWRTVTVAERAGLLETIRLDEAKAKPGPPQNELLDKREAFEEVEALSKHLENHKSRQSRRFGHVFFSAKSTAPDGWFRNYALICLNEDAYFGGKLPANTIWAPEMFIDFHRTTRYQVDHDRYIKPRYEIISPATVELTSHLTKDQISEPGECLEGAQFTGEDKDCLVVAMVGAETWRGTRFGMVNNVKSVTRHAGRWGESISLEVCVISMSRSGSFAHGSDAGACVWSLGGQAMGIVSGGVGSGQADTTYVSMLDDIFVDLEKAGIQATLL</sequence>
<proteinExistence type="predicted"/>
<protein>
    <submittedName>
        <fullName evidence="1">Uncharacterized protein</fullName>
    </submittedName>
</protein>
<dbReference type="Proteomes" id="UP000770015">
    <property type="component" value="Unassembled WGS sequence"/>
</dbReference>